<evidence type="ECO:0000313" key="7">
    <source>
        <dbReference type="EMBL" id="CAK0902863.1"/>
    </source>
</evidence>
<dbReference type="PANTHER" id="PTHR12683:SF13">
    <property type="entry name" value="CDK-ACTIVATING KINASE ASSEMBLY FACTOR MAT1"/>
    <property type="match status" value="1"/>
</dbReference>
<dbReference type="PROSITE" id="PS00518">
    <property type="entry name" value="ZF_RING_1"/>
    <property type="match status" value="1"/>
</dbReference>
<dbReference type="PROSITE" id="PS50089">
    <property type="entry name" value="ZF_RING_2"/>
    <property type="match status" value="1"/>
</dbReference>
<keyword evidence="1" id="KW-0479">Metal-binding</keyword>
<feature type="coiled-coil region" evidence="5">
    <location>
        <begin position="133"/>
        <end position="160"/>
    </location>
</feature>
<dbReference type="InterPro" id="IPR015877">
    <property type="entry name" value="MAT1_centre"/>
</dbReference>
<dbReference type="InterPro" id="IPR013083">
    <property type="entry name" value="Znf_RING/FYVE/PHD"/>
</dbReference>
<dbReference type="InterPro" id="IPR001841">
    <property type="entry name" value="Znf_RING"/>
</dbReference>
<keyword evidence="2 4" id="KW-0863">Zinc-finger</keyword>
<dbReference type="PANTHER" id="PTHR12683">
    <property type="entry name" value="CDK-ACTIVATING KINASE ASSEMBLY FACTOR MAT1"/>
    <property type="match status" value="1"/>
</dbReference>
<protein>
    <recommendedName>
        <fullName evidence="6">RING-type domain-containing protein</fullName>
    </recommendedName>
</protein>
<feature type="non-terminal residue" evidence="7">
    <location>
        <position position="1"/>
    </location>
</feature>
<evidence type="ECO:0000256" key="2">
    <source>
        <dbReference type="ARBA" id="ARBA00022771"/>
    </source>
</evidence>
<comment type="caution">
    <text evidence="7">The sequence shown here is derived from an EMBL/GenBank/DDBJ whole genome shotgun (WGS) entry which is preliminary data.</text>
</comment>
<keyword evidence="3" id="KW-0862">Zinc</keyword>
<gene>
    <name evidence="7" type="ORF">PCOR1329_LOCUS79338</name>
</gene>
<name>A0ABN9XS90_9DINO</name>
<dbReference type="SUPFAM" id="SSF57850">
    <property type="entry name" value="RING/U-box"/>
    <property type="match status" value="1"/>
</dbReference>
<dbReference type="InterPro" id="IPR017907">
    <property type="entry name" value="Znf_RING_CS"/>
</dbReference>
<evidence type="ECO:0000256" key="4">
    <source>
        <dbReference type="PROSITE-ProRule" id="PRU00175"/>
    </source>
</evidence>
<keyword evidence="8" id="KW-1185">Reference proteome</keyword>
<sequence length="283" mass="31498">GSGPCNLIRNPRRHDTFGRAAAMRQCSACSVDYYHNPDVRVLFAAACDHQVCELCVKRLWRGQARRRCPVCDEELRAEDFSEQSREDRQVENEVKVRQRICKIFCKSEDDFASADAYNEYLTHREDTIYKLVNPVSQEQVKETEREIERYQEENATQILRAQQAAPRKKLQKIRGIIEEEGGFASTVNAEWGERLAVGSEAHPFQARYRELLAGGPGTALAGGRCAEEMSPLAPRPMHGEHGGADIARQMSGGGQAPGTCASKARHFFFADLVAAARVATAAA</sequence>
<feature type="domain" description="RING-type" evidence="6">
    <location>
        <begin position="26"/>
        <end position="72"/>
    </location>
</feature>
<evidence type="ECO:0000256" key="1">
    <source>
        <dbReference type="ARBA" id="ARBA00022723"/>
    </source>
</evidence>
<proteinExistence type="predicted"/>
<organism evidence="7 8">
    <name type="scientific">Prorocentrum cordatum</name>
    <dbReference type="NCBI Taxonomy" id="2364126"/>
    <lineage>
        <taxon>Eukaryota</taxon>
        <taxon>Sar</taxon>
        <taxon>Alveolata</taxon>
        <taxon>Dinophyceae</taxon>
        <taxon>Prorocentrales</taxon>
        <taxon>Prorocentraceae</taxon>
        <taxon>Prorocentrum</taxon>
    </lineage>
</organism>
<evidence type="ECO:0000259" key="6">
    <source>
        <dbReference type="PROSITE" id="PS50089"/>
    </source>
</evidence>
<evidence type="ECO:0000256" key="5">
    <source>
        <dbReference type="SAM" id="Coils"/>
    </source>
</evidence>
<dbReference type="Pfam" id="PF06391">
    <property type="entry name" value="MAT1"/>
    <property type="match status" value="1"/>
</dbReference>
<accession>A0ABN9XS90</accession>
<dbReference type="Proteomes" id="UP001189429">
    <property type="component" value="Unassembled WGS sequence"/>
</dbReference>
<dbReference type="Pfam" id="PF17121">
    <property type="entry name" value="zf-C3HC4_5"/>
    <property type="match status" value="1"/>
</dbReference>
<dbReference type="EMBL" id="CAUYUJ010021130">
    <property type="protein sequence ID" value="CAK0902863.1"/>
    <property type="molecule type" value="Genomic_DNA"/>
</dbReference>
<keyword evidence="5" id="KW-0175">Coiled coil</keyword>
<evidence type="ECO:0000313" key="8">
    <source>
        <dbReference type="Proteomes" id="UP001189429"/>
    </source>
</evidence>
<evidence type="ECO:0000256" key="3">
    <source>
        <dbReference type="ARBA" id="ARBA00022833"/>
    </source>
</evidence>
<dbReference type="Gene3D" id="3.30.40.10">
    <property type="entry name" value="Zinc/RING finger domain, C3HC4 (zinc finger)"/>
    <property type="match status" value="1"/>
</dbReference>
<reference evidence="7" key="1">
    <citation type="submission" date="2023-10" db="EMBL/GenBank/DDBJ databases">
        <authorList>
            <person name="Chen Y."/>
            <person name="Shah S."/>
            <person name="Dougan E. K."/>
            <person name="Thang M."/>
            <person name="Chan C."/>
        </authorList>
    </citation>
    <scope>NUCLEOTIDE SEQUENCE [LARGE SCALE GENOMIC DNA]</scope>
</reference>